<comment type="caution">
    <text evidence="1">The sequence shown here is derived from an EMBL/GenBank/DDBJ whole genome shotgun (WGS) entry which is preliminary data.</text>
</comment>
<evidence type="ECO:0000313" key="1">
    <source>
        <dbReference type="EMBL" id="TWD81995.1"/>
    </source>
</evidence>
<evidence type="ECO:0000313" key="2">
    <source>
        <dbReference type="Proteomes" id="UP000318380"/>
    </source>
</evidence>
<organism evidence="1 2">
    <name type="scientific">Kribbella amoyensis</name>
    <dbReference type="NCBI Taxonomy" id="996641"/>
    <lineage>
        <taxon>Bacteria</taxon>
        <taxon>Bacillati</taxon>
        <taxon>Actinomycetota</taxon>
        <taxon>Actinomycetes</taxon>
        <taxon>Propionibacteriales</taxon>
        <taxon>Kribbellaceae</taxon>
        <taxon>Kribbella</taxon>
    </lineage>
</organism>
<sequence>MTSAFDTVQQLADAVLFEGYVLYPYRASSNKNQVRWQFGVLMPPAYAEVDASERTWSQLECLLDGDDAELTIRLRFLQAQQRSVLSADGVEVDSLEYDDATYVPWDEAVERTVDSTVRVDALPAEVPFVVAGGTEYEAIGAAGQLRRTRAELTGALLVSATPLPGPYGVTRLRVRVENRSSEGGTERTAALRRALIAHHVLLASEGSRFLSLLEPPEWASGYVAECENSGLFPVLADGLVLASPIILYDQPRIAPESQGDLFDATEIDEILSLRTMTLTDAEKREVRGTDPRAAALLDRVDSMPPELLDRLHGTIRYLQQVTSDPEPPEEAKPWWDPGNDASVSPTADTVVVGEVAVGNGTRVRLNPGVKRADAQDMFLTGRLGTVVAVLADVDGETHLAVALDGAEGEVQRSHGRYLYFSPDEVEPLVGTG</sequence>
<proteinExistence type="predicted"/>
<dbReference type="Proteomes" id="UP000318380">
    <property type="component" value="Unassembled WGS sequence"/>
</dbReference>
<dbReference type="AlphaFoldDB" id="A0A561BSZ1"/>
<reference evidence="1 2" key="1">
    <citation type="submission" date="2019-06" db="EMBL/GenBank/DDBJ databases">
        <title>Sequencing the genomes of 1000 actinobacteria strains.</title>
        <authorList>
            <person name="Klenk H.-P."/>
        </authorList>
    </citation>
    <scope>NUCLEOTIDE SEQUENCE [LARGE SCALE GENOMIC DNA]</scope>
    <source>
        <strain evidence="1 2">DSM 24683</strain>
    </source>
</reference>
<gene>
    <name evidence="1" type="ORF">FB561_3119</name>
</gene>
<dbReference type="RefSeq" id="WP_145807276.1">
    <property type="nucleotide sequence ID" value="NZ_VIVK01000001.1"/>
</dbReference>
<name>A0A561BSZ1_9ACTN</name>
<protein>
    <submittedName>
        <fullName evidence="1">Uncharacterized protein</fullName>
    </submittedName>
</protein>
<accession>A0A561BSZ1</accession>
<dbReference type="OrthoDB" id="264096at2"/>
<keyword evidence="2" id="KW-1185">Reference proteome</keyword>
<dbReference type="EMBL" id="VIVK01000001">
    <property type="protein sequence ID" value="TWD81995.1"/>
    <property type="molecule type" value="Genomic_DNA"/>
</dbReference>